<gene>
    <name evidence="1" type="ORF">BpHYR1_028713</name>
</gene>
<dbReference type="Proteomes" id="UP000276133">
    <property type="component" value="Unassembled WGS sequence"/>
</dbReference>
<sequence length="127" mass="14332">MLNRWECKFSTGAAASSSLTGYQVWDRRNKISPERAEYTGQTGLFARLLHSDRSSSDGWTGRPFFSGPLPNTIPDSLLFLKIEKSIKGENVRNWPLKFYVQLLSLSNTSRGDSDLLFVLECLVNILT</sequence>
<accession>A0A3M7PRP3</accession>
<dbReference type="EMBL" id="REGN01009159">
    <property type="protein sequence ID" value="RNA01817.1"/>
    <property type="molecule type" value="Genomic_DNA"/>
</dbReference>
<name>A0A3M7PRP3_BRAPC</name>
<comment type="caution">
    <text evidence="1">The sequence shown here is derived from an EMBL/GenBank/DDBJ whole genome shotgun (WGS) entry which is preliminary data.</text>
</comment>
<reference evidence="1 2" key="1">
    <citation type="journal article" date="2018" name="Sci. Rep.">
        <title>Genomic signatures of local adaptation to the degree of environmental predictability in rotifers.</title>
        <authorList>
            <person name="Franch-Gras L."/>
            <person name="Hahn C."/>
            <person name="Garcia-Roger E.M."/>
            <person name="Carmona M.J."/>
            <person name="Serra M."/>
            <person name="Gomez A."/>
        </authorList>
    </citation>
    <scope>NUCLEOTIDE SEQUENCE [LARGE SCALE GENOMIC DNA]</scope>
    <source>
        <strain evidence="1">HYR1</strain>
    </source>
</reference>
<keyword evidence="2" id="KW-1185">Reference proteome</keyword>
<evidence type="ECO:0000313" key="1">
    <source>
        <dbReference type="EMBL" id="RNA01817.1"/>
    </source>
</evidence>
<dbReference type="AlphaFoldDB" id="A0A3M7PRP3"/>
<protein>
    <submittedName>
        <fullName evidence="1">Uncharacterized protein</fullName>
    </submittedName>
</protein>
<proteinExistence type="predicted"/>
<organism evidence="1 2">
    <name type="scientific">Brachionus plicatilis</name>
    <name type="common">Marine rotifer</name>
    <name type="synonym">Brachionus muelleri</name>
    <dbReference type="NCBI Taxonomy" id="10195"/>
    <lineage>
        <taxon>Eukaryota</taxon>
        <taxon>Metazoa</taxon>
        <taxon>Spiralia</taxon>
        <taxon>Gnathifera</taxon>
        <taxon>Rotifera</taxon>
        <taxon>Eurotatoria</taxon>
        <taxon>Monogononta</taxon>
        <taxon>Pseudotrocha</taxon>
        <taxon>Ploima</taxon>
        <taxon>Brachionidae</taxon>
        <taxon>Brachionus</taxon>
    </lineage>
</organism>
<evidence type="ECO:0000313" key="2">
    <source>
        <dbReference type="Proteomes" id="UP000276133"/>
    </source>
</evidence>